<dbReference type="Proteomes" id="UP000239187">
    <property type="component" value="Chromosome"/>
</dbReference>
<dbReference type="AlphaFoldDB" id="A0A2L0UGE3"/>
<evidence type="ECO:0000313" key="1">
    <source>
        <dbReference type="EMBL" id="AUZ88278.1"/>
    </source>
</evidence>
<accession>A0A2L0UGE3</accession>
<dbReference type="EMBL" id="CP024915">
    <property type="protein sequence ID" value="AUZ88278.1"/>
    <property type="molecule type" value="Genomic_DNA"/>
</dbReference>
<organism evidence="1 2">
    <name type="scientific">Arthrobacter agilis</name>
    <dbReference type="NCBI Taxonomy" id="37921"/>
    <lineage>
        <taxon>Bacteria</taxon>
        <taxon>Bacillati</taxon>
        <taxon>Actinomycetota</taxon>
        <taxon>Actinomycetes</taxon>
        <taxon>Micrococcales</taxon>
        <taxon>Micrococcaceae</taxon>
        <taxon>Arthrobacter</taxon>
    </lineage>
</organism>
<gene>
    <name evidence="1" type="ORF">CVO76_12000</name>
</gene>
<protein>
    <recommendedName>
        <fullName evidence="3">DNA modification methylase</fullName>
    </recommendedName>
</protein>
<evidence type="ECO:0000313" key="2">
    <source>
        <dbReference type="Proteomes" id="UP000239187"/>
    </source>
</evidence>
<sequence>MNRTFVFCFREAFMTSFRSIFATPHRASWVAASALILVMGLTGCSSPAEEDMDAIAVGEDGSVGSVKLLSVLVVSENEGEPARLLGTLDNEGDETLEVTLSDEDDSVTVTVAANDQYPFDTNEAVFDTAGDAPGANTTITVEADGETTELTIPVLDGTLERYQPYLPE</sequence>
<proteinExistence type="predicted"/>
<evidence type="ECO:0008006" key="3">
    <source>
        <dbReference type="Google" id="ProtNLM"/>
    </source>
</evidence>
<reference evidence="1 2" key="1">
    <citation type="submission" date="2017-11" db="EMBL/GenBank/DDBJ databases">
        <title>Draft genome of Arthrobacter agilis strain UMCV2, a plant growth-promoting rhizobacterium and biocontrol capacity of phytopathogenic fungi.</title>
        <authorList>
            <person name="Martinez-Camara R."/>
            <person name="Santoyo G."/>
            <person name="Moreno-Hagelsieb G."/>
            <person name="Valencia-Cantero E."/>
        </authorList>
    </citation>
    <scope>NUCLEOTIDE SEQUENCE [LARGE SCALE GENOMIC DNA]</scope>
    <source>
        <strain evidence="1 2">UMCV2</strain>
    </source>
</reference>
<name>A0A2L0UGE3_9MICC</name>